<feature type="compositionally biased region" description="Acidic residues" evidence="1">
    <location>
        <begin position="40"/>
        <end position="58"/>
    </location>
</feature>
<feature type="compositionally biased region" description="Low complexity" evidence="1">
    <location>
        <begin position="94"/>
        <end position="111"/>
    </location>
</feature>
<gene>
    <name evidence="2" type="ORF">Asi03nite_47340</name>
</gene>
<sequence>MRSRFGWAGGDVVGRITARCAGFPVDSVLPEATRAAGGDGDIDDGGDGGDDIDDDDIDGGGAESGAPRPAGREVPGFGDVPGRTTGGEVPASDAVPALLPPGSAAASALPAVPRPARPGADARRLTA</sequence>
<comment type="caution">
    <text evidence="2">The sequence shown here is derived from an EMBL/GenBank/DDBJ whole genome shotgun (WGS) entry which is preliminary data.</text>
</comment>
<dbReference type="AlphaFoldDB" id="A0A919N9Z4"/>
<accession>A0A919N9Z4</accession>
<evidence type="ECO:0000256" key="1">
    <source>
        <dbReference type="SAM" id="MobiDB-lite"/>
    </source>
</evidence>
<organism evidence="2 3">
    <name type="scientific">Actinoplanes siamensis</name>
    <dbReference type="NCBI Taxonomy" id="1223317"/>
    <lineage>
        <taxon>Bacteria</taxon>
        <taxon>Bacillati</taxon>
        <taxon>Actinomycetota</taxon>
        <taxon>Actinomycetes</taxon>
        <taxon>Micromonosporales</taxon>
        <taxon>Micromonosporaceae</taxon>
        <taxon>Actinoplanes</taxon>
    </lineage>
</organism>
<dbReference type="Proteomes" id="UP000629619">
    <property type="component" value="Unassembled WGS sequence"/>
</dbReference>
<evidence type="ECO:0000313" key="3">
    <source>
        <dbReference type="Proteomes" id="UP000629619"/>
    </source>
</evidence>
<feature type="region of interest" description="Disordered" evidence="1">
    <location>
        <begin position="28"/>
        <end position="127"/>
    </location>
</feature>
<proteinExistence type="predicted"/>
<dbReference type="EMBL" id="BOMW01000045">
    <property type="protein sequence ID" value="GIF07196.1"/>
    <property type="molecule type" value="Genomic_DNA"/>
</dbReference>
<evidence type="ECO:0000313" key="2">
    <source>
        <dbReference type="EMBL" id="GIF07196.1"/>
    </source>
</evidence>
<reference evidence="2" key="1">
    <citation type="submission" date="2021-01" db="EMBL/GenBank/DDBJ databases">
        <title>Whole genome shotgun sequence of Actinoplanes siamensis NBRC 109076.</title>
        <authorList>
            <person name="Komaki H."/>
            <person name="Tamura T."/>
        </authorList>
    </citation>
    <scope>NUCLEOTIDE SEQUENCE</scope>
    <source>
        <strain evidence="2">NBRC 109076</strain>
    </source>
</reference>
<keyword evidence="3" id="KW-1185">Reference proteome</keyword>
<name>A0A919N9Z4_9ACTN</name>
<protein>
    <submittedName>
        <fullName evidence="2">Uncharacterized protein</fullName>
    </submittedName>
</protein>